<comment type="caution">
    <text evidence="1">The sequence shown here is derived from an EMBL/GenBank/DDBJ whole genome shotgun (WGS) entry which is preliminary data.</text>
</comment>
<organism evidence="1 2">
    <name type="scientific">Gigaspora margarita</name>
    <dbReference type="NCBI Taxonomy" id="4874"/>
    <lineage>
        <taxon>Eukaryota</taxon>
        <taxon>Fungi</taxon>
        <taxon>Fungi incertae sedis</taxon>
        <taxon>Mucoromycota</taxon>
        <taxon>Glomeromycotina</taxon>
        <taxon>Glomeromycetes</taxon>
        <taxon>Diversisporales</taxon>
        <taxon>Gigasporaceae</taxon>
        <taxon>Gigaspora</taxon>
    </lineage>
</organism>
<dbReference type="Proteomes" id="UP000789901">
    <property type="component" value="Unassembled WGS sequence"/>
</dbReference>
<evidence type="ECO:0000313" key="1">
    <source>
        <dbReference type="EMBL" id="CAG8548259.1"/>
    </source>
</evidence>
<dbReference type="EMBL" id="CAJVQB010001735">
    <property type="protein sequence ID" value="CAG8548259.1"/>
    <property type="molecule type" value="Genomic_DNA"/>
</dbReference>
<reference evidence="1 2" key="1">
    <citation type="submission" date="2021-06" db="EMBL/GenBank/DDBJ databases">
        <authorList>
            <person name="Kallberg Y."/>
            <person name="Tangrot J."/>
            <person name="Rosling A."/>
        </authorList>
    </citation>
    <scope>NUCLEOTIDE SEQUENCE [LARGE SCALE GENOMIC DNA]</scope>
    <source>
        <strain evidence="1 2">120-4 pot B 10/14</strain>
    </source>
</reference>
<sequence>KTIAEKIRKNMAIYLQDLDQKEPKDFILPPEIPGGNWNKKLAYLCQEILNLNMQGKSNSKS</sequence>
<name>A0ABN7UB35_GIGMA</name>
<proteinExistence type="predicted"/>
<feature type="non-terminal residue" evidence="1">
    <location>
        <position position="1"/>
    </location>
</feature>
<evidence type="ECO:0000313" key="2">
    <source>
        <dbReference type="Proteomes" id="UP000789901"/>
    </source>
</evidence>
<accession>A0ABN7UB35</accession>
<protein>
    <submittedName>
        <fullName evidence="1">810_t:CDS:1</fullName>
    </submittedName>
</protein>
<gene>
    <name evidence="1" type="ORF">GMARGA_LOCUS4426</name>
</gene>
<keyword evidence="2" id="KW-1185">Reference proteome</keyword>